<feature type="compositionally biased region" description="Basic and acidic residues" evidence="3">
    <location>
        <begin position="482"/>
        <end position="494"/>
    </location>
</feature>
<gene>
    <name evidence="5" type="ORF">NLI96_g6527</name>
</gene>
<dbReference type="EMBL" id="JANAWD010000241">
    <property type="protein sequence ID" value="KAJ3483113.1"/>
    <property type="molecule type" value="Genomic_DNA"/>
</dbReference>
<dbReference type="InterPro" id="IPR036388">
    <property type="entry name" value="WH-like_DNA-bd_sf"/>
</dbReference>
<dbReference type="PANTHER" id="PTHR11829:SF343">
    <property type="entry name" value="FORK-HEAD DOMAIN-CONTAINING PROTEIN"/>
    <property type="match status" value="1"/>
</dbReference>
<dbReference type="Pfam" id="PF00250">
    <property type="entry name" value="Forkhead"/>
    <property type="match status" value="1"/>
</dbReference>
<feature type="compositionally biased region" description="Low complexity" evidence="3">
    <location>
        <begin position="180"/>
        <end position="191"/>
    </location>
</feature>
<dbReference type="InterPro" id="IPR050211">
    <property type="entry name" value="FOX_domain-containing"/>
</dbReference>
<dbReference type="SMART" id="SM00339">
    <property type="entry name" value="FH"/>
    <property type="match status" value="1"/>
</dbReference>
<keyword evidence="1 2" id="KW-0238">DNA-binding</keyword>
<dbReference type="GO" id="GO:0000978">
    <property type="term" value="F:RNA polymerase II cis-regulatory region sequence-specific DNA binding"/>
    <property type="evidence" value="ECO:0007669"/>
    <property type="project" value="TreeGrafter"/>
</dbReference>
<feature type="region of interest" description="Disordered" evidence="3">
    <location>
        <begin position="461"/>
        <end position="497"/>
    </location>
</feature>
<evidence type="ECO:0000313" key="5">
    <source>
        <dbReference type="EMBL" id="KAJ3483113.1"/>
    </source>
</evidence>
<dbReference type="GO" id="GO:0000981">
    <property type="term" value="F:DNA-binding transcription factor activity, RNA polymerase II-specific"/>
    <property type="evidence" value="ECO:0007669"/>
    <property type="project" value="TreeGrafter"/>
</dbReference>
<feature type="compositionally biased region" description="Low complexity" evidence="3">
    <location>
        <begin position="50"/>
        <end position="70"/>
    </location>
</feature>
<feature type="region of interest" description="Disordered" evidence="3">
    <location>
        <begin position="691"/>
        <end position="850"/>
    </location>
</feature>
<evidence type="ECO:0000313" key="6">
    <source>
        <dbReference type="Proteomes" id="UP001212997"/>
    </source>
</evidence>
<dbReference type="InterPro" id="IPR001766">
    <property type="entry name" value="Fork_head_dom"/>
</dbReference>
<dbReference type="GO" id="GO:0005634">
    <property type="term" value="C:nucleus"/>
    <property type="evidence" value="ECO:0007669"/>
    <property type="project" value="UniProtKB-SubCell"/>
</dbReference>
<feature type="region of interest" description="Disordered" evidence="3">
    <location>
        <begin position="513"/>
        <end position="668"/>
    </location>
</feature>
<feature type="compositionally biased region" description="Acidic residues" evidence="3">
    <location>
        <begin position="643"/>
        <end position="668"/>
    </location>
</feature>
<feature type="compositionally biased region" description="Basic and acidic residues" evidence="3">
    <location>
        <begin position="128"/>
        <end position="145"/>
    </location>
</feature>
<name>A0AAD5YI17_9APHY</name>
<feature type="compositionally biased region" description="Low complexity" evidence="3">
    <location>
        <begin position="544"/>
        <end position="584"/>
    </location>
</feature>
<sequence>MADPPSRTNPPSPISILLQNMGLTRDDLAQRTEQMREFLDTDSSSLRALSQKSESSQESSSQQQQDSTSRAPRRRSRTGSVSIAPSHHNRSHSPSPVKSEPVDKPIPPRQLDTMQIVMERKRRQLKRDRREQHAPSTDTHQESNRHPFRSAGTPNRDPRTPIGRHIYSLTLPPSSPPSSPSRVVNLVSSPGPMRPFPPSSPEPDDLPFTLPPGPYSSLKPDYSYAAMIGQAIIASPEHRLPLQDIYEYITTVYPYYKRGEQTWMNSVRHALSTMAVFRKVPRGKMEGKSLWAVWDEDLPCFAHGGFRKTLCRDMMKQKEEAAAMKAAAAAANGGVGAGRKRGLTMEETMARNAKRRKKSITTVGNMTPTQADPKTAYPHQHHSYALHPHPHGHPQTHALFPPMFAPPAHGAPTAIPAFYAPVLPGSHHQPYYQTYLPQPNMPAEVIFPPLPACAGYHRIQTLGGTSGNGARQENEHEDQEEEGGRRNKDEEREASITSVEEAAAAVFAAVIGTGTGSSSKGKGKERELLTKKEITPPPLHNGASSSNTRTPPGSSNSNSTNSTNPGMTPNQTSSDSSPPLLSSDVQREYDHGHGHGRNLLLPVLSASAKGKGKAVDRSGMGDDEDEESLVGAPRVTVSQRERDEDDEFGDWLALDVDEESDDGDGVVEEEEEKLVVLGTAKKAKAWAVEERGSATVRRAPTKLSPFAVPVSPTIERRVAASSRKEKQKDLTSVSHSTDLSSKLKQKSKPSSPTPSPLLGLRTSTSLTSLTSHPSSTRNRPLFRPTTPPPHPRTPPRKPSTNTMGNLSGSGGIHLSPQRTPISHRGLHMSPSPSLAHYKSHLDPPPPASAPVFLPQAPLLCGGAIDGDTFEETA</sequence>
<feature type="compositionally biased region" description="Low complexity" evidence="3">
    <location>
        <begin position="756"/>
        <end position="784"/>
    </location>
</feature>
<protein>
    <recommendedName>
        <fullName evidence="4">Fork-head domain-containing protein</fullName>
    </recommendedName>
</protein>
<dbReference type="Proteomes" id="UP001212997">
    <property type="component" value="Unassembled WGS sequence"/>
</dbReference>
<feature type="compositionally biased region" description="Basic and acidic residues" evidence="3">
    <location>
        <begin position="25"/>
        <end position="39"/>
    </location>
</feature>
<feature type="domain" description="Fork-head" evidence="4">
    <location>
        <begin position="219"/>
        <end position="308"/>
    </location>
</feature>
<evidence type="ECO:0000256" key="2">
    <source>
        <dbReference type="PROSITE-ProRule" id="PRU00089"/>
    </source>
</evidence>
<dbReference type="PROSITE" id="PS50039">
    <property type="entry name" value="FORK_HEAD_3"/>
    <property type="match status" value="1"/>
</dbReference>
<evidence type="ECO:0000256" key="1">
    <source>
        <dbReference type="ARBA" id="ARBA00023125"/>
    </source>
</evidence>
<feature type="compositionally biased region" description="Pro residues" evidence="3">
    <location>
        <begin position="192"/>
        <end position="201"/>
    </location>
</feature>
<dbReference type="PANTHER" id="PTHR11829">
    <property type="entry name" value="FORKHEAD BOX PROTEIN"/>
    <property type="match status" value="1"/>
</dbReference>
<dbReference type="Gene3D" id="1.10.10.10">
    <property type="entry name" value="Winged helix-like DNA-binding domain superfamily/Winged helix DNA-binding domain"/>
    <property type="match status" value="1"/>
</dbReference>
<accession>A0AAD5YI17</accession>
<evidence type="ECO:0000259" key="4">
    <source>
        <dbReference type="PROSITE" id="PS50039"/>
    </source>
</evidence>
<dbReference type="SUPFAM" id="SSF46785">
    <property type="entry name" value="Winged helix' DNA-binding domain"/>
    <property type="match status" value="1"/>
</dbReference>
<organism evidence="5 6">
    <name type="scientific">Meripilus lineatus</name>
    <dbReference type="NCBI Taxonomy" id="2056292"/>
    <lineage>
        <taxon>Eukaryota</taxon>
        <taxon>Fungi</taxon>
        <taxon>Dikarya</taxon>
        <taxon>Basidiomycota</taxon>
        <taxon>Agaricomycotina</taxon>
        <taxon>Agaricomycetes</taxon>
        <taxon>Polyporales</taxon>
        <taxon>Meripilaceae</taxon>
        <taxon>Meripilus</taxon>
    </lineage>
</organism>
<feature type="compositionally biased region" description="Basic and acidic residues" evidence="3">
    <location>
        <begin position="714"/>
        <end position="729"/>
    </location>
</feature>
<comment type="subcellular location">
    <subcellularLocation>
        <location evidence="2">Nucleus</location>
    </subcellularLocation>
</comment>
<keyword evidence="6" id="KW-1185">Reference proteome</keyword>
<dbReference type="AlphaFoldDB" id="A0AAD5YI17"/>
<evidence type="ECO:0000256" key="3">
    <source>
        <dbReference type="SAM" id="MobiDB-lite"/>
    </source>
</evidence>
<reference evidence="5" key="1">
    <citation type="submission" date="2022-07" db="EMBL/GenBank/DDBJ databases">
        <title>Genome Sequence of Physisporinus lineatus.</title>
        <authorList>
            <person name="Buettner E."/>
        </authorList>
    </citation>
    <scope>NUCLEOTIDE SEQUENCE</scope>
    <source>
        <strain evidence="5">VT162</strain>
    </source>
</reference>
<keyword evidence="2" id="KW-0539">Nucleus</keyword>
<dbReference type="InterPro" id="IPR036390">
    <property type="entry name" value="WH_DNA-bd_sf"/>
</dbReference>
<dbReference type="CDD" id="cd00059">
    <property type="entry name" value="FH_FOX"/>
    <property type="match status" value="1"/>
</dbReference>
<feature type="compositionally biased region" description="Basic and acidic residues" evidence="3">
    <location>
        <begin position="522"/>
        <end position="534"/>
    </location>
</feature>
<dbReference type="PRINTS" id="PR00053">
    <property type="entry name" value="FORKHEAD"/>
</dbReference>
<comment type="caution">
    <text evidence="5">The sequence shown here is derived from an EMBL/GenBank/DDBJ whole genome shotgun (WGS) entry which is preliminary data.</text>
</comment>
<feature type="DNA-binding region" description="Fork-head" evidence="2">
    <location>
        <begin position="219"/>
        <end position="308"/>
    </location>
</feature>
<proteinExistence type="predicted"/>
<feature type="region of interest" description="Disordered" evidence="3">
    <location>
        <begin position="25"/>
        <end position="205"/>
    </location>
</feature>